<keyword evidence="1" id="KW-0645">Protease</keyword>
<feature type="compositionally biased region" description="Polar residues" evidence="5">
    <location>
        <begin position="458"/>
        <end position="473"/>
    </location>
</feature>
<keyword evidence="8" id="KW-1185">Reference proteome</keyword>
<dbReference type="InterPro" id="IPR039537">
    <property type="entry name" value="Retrotran_Ty1/copia-like"/>
</dbReference>
<feature type="domain" description="Integrase catalytic" evidence="6">
    <location>
        <begin position="779"/>
        <end position="945"/>
    </location>
</feature>
<dbReference type="CDD" id="cd09272">
    <property type="entry name" value="RNase_HI_RT_Ty1"/>
    <property type="match status" value="1"/>
</dbReference>
<dbReference type="Pfam" id="PF00665">
    <property type="entry name" value="rve"/>
    <property type="match status" value="1"/>
</dbReference>
<gene>
    <name evidence="7" type="ORF">Tco_0629267</name>
</gene>
<feature type="compositionally biased region" description="Polar residues" evidence="5">
    <location>
        <begin position="526"/>
        <end position="554"/>
    </location>
</feature>
<name>A0ABQ4WSV5_9ASTR</name>
<keyword evidence="2" id="KW-0479">Metal-binding</keyword>
<dbReference type="PANTHER" id="PTHR42648">
    <property type="entry name" value="TRANSPOSASE, PUTATIVE-RELATED"/>
    <property type="match status" value="1"/>
</dbReference>
<evidence type="ECO:0000256" key="2">
    <source>
        <dbReference type="ARBA" id="ARBA00022723"/>
    </source>
</evidence>
<dbReference type="InterPro" id="IPR057670">
    <property type="entry name" value="SH3_retrovirus"/>
</dbReference>
<keyword evidence="3" id="KW-0378">Hydrolase</keyword>
<dbReference type="InterPro" id="IPR036397">
    <property type="entry name" value="RNaseH_sf"/>
</dbReference>
<evidence type="ECO:0000256" key="4">
    <source>
        <dbReference type="SAM" id="Coils"/>
    </source>
</evidence>
<dbReference type="EMBL" id="BQNB010008900">
    <property type="protein sequence ID" value="GJS55905.1"/>
    <property type="molecule type" value="Genomic_DNA"/>
</dbReference>
<dbReference type="Pfam" id="PF14223">
    <property type="entry name" value="Retrotran_gag_2"/>
    <property type="match status" value="1"/>
</dbReference>
<proteinExistence type="predicted"/>
<reference evidence="7" key="1">
    <citation type="journal article" date="2022" name="Int. J. Mol. Sci.">
        <title>Draft Genome of Tanacetum Coccineum: Genomic Comparison of Closely Related Tanacetum-Family Plants.</title>
        <authorList>
            <person name="Yamashiro T."/>
            <person name="Shiraishi A."/>
            <person name="Nakayama K."/>
            <person name="Satake H."/>
        </authorList>
    </citation>
    <scope>NUCLEOTIDE SEQUENCE</scope>
</reference>
<feature type="region of interest" description="Disordered" evidence="5">
    <location>
        <begin position="526"/>
        <end position="556"/>
    </location>
</feature>
<evidence type="ECO:0000256" key="5">
    <source>
        <dbReference type="SAM" id="MobiDB-lite"/>
    </source>
</evidence>
<dbReference type="SUPFAM" id="SSF53098">
    <property type="entry name" value="Ribonuclease H-like"/>
    <property type="match status" value="1"/>
</dbReference>
<dbReference type="Pfam" id="PF07727">
    <property type="entry name" value="RVT_2"/>
    <property type="match status" value="1"/>
</dbReference>
<dbReference type="Pfam" id="PF13976">
    <property type="entry name" value="gag_pre-integrs"/>
    <property type="match status" value="1"/>
</dbReference>
<accession>A0ABQ4WSV5</accession>
<dbReference type="InterPro" id="IPR001584">
    <property type="entry name" value="Integrase_cat-core"/>
</dbReference>
<dbReference type="InterPro" id="IPR025724">
    <property type="entry name" value="GAG-pre-integrase_dom"/>
</dbReference>
<evidence type="ECO:0000313" key="7">
    <source>
        <dbReference type="EMBL" id="GJS55905.1"/>
    </source>
</evidence>
<evidence type="ECO:0000256" key="1">
    <source>
        <dbReference type="ARBA" id="ARBA00022670"/>
    </source>
</evidence>
<comment type="caution">
    <text evidence="7">The sequence shown here is derived from an EMBL/GenBank/DDBJ whole genome shotgun (WGS) entry which is preliminary data.</text>
</comment>
<dbReference type="PROSITE" id="PS50994">
    <property type="entry name" value="INTEGRASE"/>
    <property type="match status" value="1"/>
</dbReference>
<feature type="compositionally biased region" description="Basic and acidic residues" evidence="5">
    <location>
        <begin position="444"/>
        <end position="457"/>
    </location>
</feature>
<organism evidence="7 8">
    <name type="scientific">Tanacetum coccineum</name>
    <dbReference type="NCBI Taxonomy" id="301880"/>
    <lineage>
        <taxon>Eukaryota</taxon>
        <taxon>Viridiplantae</taxon>
        <taxon>Streptophyta</taxon>
        <taxon>Embryophyta</taxon>
        <taxon>Tracheophyta</taxon>
        <taxon>Spermatophyta</taxon>
        <taxon>Magnoliopsida</taxon>
        <taxon>eudicotyledons</taxon>
        <taxon>Gunneridae</taxon>
        <taxon>Pentapetalae</taxon>
        <taxon>asterids</taxon>
        <taxon>campanulids</taxon>
        <taxon>Asterales</taxon>
        <taxon>Asteraceae</taxon>
        <taxon>Asteroideae</taxon>
        <taxon>Anthemideae</taxon>
        <taxon>Anthemidinae</taxon>
        <taxon>Tanacetum</taxon>
    </lineage>
</organism>
<sequence length="1536" mass="173165">MESQSETTQTVSALKLPVLKTGEYDLWSMRMEQYLTFTDHALWEVIVNNDSVLPIASASAGAEGLIPPKTAEQKLARKNELKAKSTLMLAIPDEHLLKFHACKDAKSIWEAIKNRFGGNKESKKMQKTILKQNYENFAASSQEGLDKTYDSSTNETVNTAHSVFTASSKDQASTASYADDAMAPRNQGNRNRDDPRRNALVDTSTTNALVVQDVIGGYDWSFQAEEVITNFTLMAYTSQGSSSSDSELEALNKSNLEIIGYQIGLESLEARIVVHERNEAVYEENIAFLKYDVQVKDISIKDLKNQLEEDLKEKDDLKLKLEKFEESSKNLTKLINSQISAKYKTGLGYDSQMNESELNNIHMNESEVVHIPPPFTGNYMPPRPDLSFAGLDESIFQSAVRKTTTSMLDTNSDNNSVFRPKFDQPKPKFTKLNFVKSGENVKSVNKENTHRQVEYPRKSQSPRGNRSNWNGMMTQKLGNGFEFIKKSYFIRPVWNNAQRVNHQNKLTHPHPKRNFVPTAVATKSGQVPVNATRQSSPRAAASISTARPVNTASPKQKVKDALPIKYSYFKSHSPGNPQYTLQDQGIFDSGCSRHMTGNKSFLTDYQEIDGGFVAFGGSPKRGKITRKCKIRTGKLDFEDVYFVKELKFNLFSVSQMCDKKNSVLFTETECLILSPDFKLLDESQVLLKVPRQNNMYSFDLKNVVPSGGLTCLFAKATIDESNLWHRRLGHINFKTMNKLVRGNLVRGLPSKLFENDHTCVACQKGKQHKASCKTKLVSSISQPLQMLHMDLFGPTSVRSINHKTYCLVVTDDFSRFSWVFFLATKDETSGILKTFITGIENQINHKVKIIRCDNGTEFKNNDMNQFCGMKGIKREFSVARTPQQNGVAERKNRTLIEAARTMLADSLLPTTFWAEAVNTACYVQNRVLVTKPHNKTPYELLHGRPPSISFMRPFGCPVTILNTLDPLGKFDGKADEGFLVGYSINSKAFRVFNTRTRKVEENLHITFLENRPNVAGSGPDWLFDIDLLTNSMNYEPVTAGNQTNRNAGIKDNVDAVPTQQYILLPFLPDSPQSSEDAVADDAGKKITEEPANEGERNGQEKEGEASNKEGDQHVQDLRAELDKLLVQQKEGYANSTNRVSTVSLSVSAAGQSFVNDLLTDPLMPDLEDTTNLLYTSIFSSEYDDEDVGAEADLDNMETTMNKVWRLVDLPKGKHAIGTKWVYRNKKDKRGIVVRNKARLVAQGYTQEEGINYDKVFAPVARIEAITAWYETLSTYLLENGFRRGTIDKTLFIKKDKDDAQEIPDEFYGGAYFLLRVAVKTTSTPIETNKELLKDEEAEDVDVHLYRSMIGSLMYLTASMPDIMFTVCACAMFQVTPKVSHLHAVKRIFRYLKGQPKLGLWYPRDSPFNLEAFSNSDYVGASLDRKSTTGAEYVAAANCCGQVLWIQNQMLDYGFNFMNTKIHIDNESTICIVKNPVFHSKTKYIKIRHHFIRDSYEKRLIQVIKIHTDHNVADLLTKAFDVSRFNFLIASIGLLNL</sequence>
<dbReference type="InterPro" id="IPR013103">
    <property type="entry name" value="RVT_2"/>
</dbReference>
<dbReference type="Pfam" id="PF22936">
    <property type="entry name" value="Pol_BBD"/>
    <property type="match status" value="1"/>
</dbReference>
<reference evidence="7" key="2">
    <citation type="submission" date="2022-01" db="EMBL/GenBank/DDBJ databases">
        <authorList>
            <person name="Yamashiro T."/>
            <person name="Shiraishi A."/>
            <person name="Satake H."/>
            <person name="Nakayama K."/>
        </authorList>
    </citation>
    <scope>NUCLEOTIDE SEQUENCE</scope>
</reference>
<keyword evidence="4" id="KW-0175">Coiled coil</keyword>
<feature type="region of interest" description="Disordered" evidence="5">
    <location>
        <begin position="1087"/>
        <end position="1110"/>
    </location>
</feature>
<dbReference type="Proteomes" id="UP001151760">
    <property type="component" value="Unassembled WGS sequence"/>
</dbReference>
<dbReference type="InterPro" id="IPR012337">
    <property type="entry name" value="RNaseH-like_sf"/>
</dbReference>
<dbReference type="InterPro" id="IPR054722">
    <property type="entry name" value="PolX-like_BBD"/>
</dbReference>
<evidence type="ECO:0000259" key="6">
    <source>
        <dbReference type="PROSITE" id="PS50994"/>
    </source>
</evidence>
<dbReference type="Gene3D" id="3.30.420.10">
    <property type="entry name" value="Ribonuclease H-like superfamily/Ribonuclease H"/>
    <property type="match status" value="1"/>
</dbReference>
<feature type="region of interest" description="Disordered" evidence="5">
    <location>
        <begin position="174"/>
        <end position="198"/>
    </location>
</feature>
<protein>
    <submittedName>
        <fullName evidence="7">Ribonuclease H-like domain-containing protein</fullName>
    </submittedName>
</protein>
<evidence type="ECO:0000313" key="8">
    <source>
        <dbReference type="Proteomes" id="UP001151760"/>
    </source>
</evidence>
<evidence type="ECO:0000256" key="3">
    <source>
        <dbReference type="ARBA" id="ARBA00022801"/>
    </source>
</evidence>
<dbReference type="Pfam" id="PF25597">
    <property type="entry name" value="SH3_retrovirus"/>
    <property type="match status" value="1"/>
</dbReference>
<dbReference type="PANTHER" id="PTHR42648:SF32">
    <property type="entry name" value="RIBONUCLEASE H-LIKE DOMAIN, GAG-PRE-INTEGRASE DOMAIN PROTEIN-RELATED"/>
    <property type="match status" value="1"/>
</dbReference>
<feature type="coiled-coil region" evidence="4">
    <location>
        <begin position="265"/>
        <end position="334"/>
    </location>
</feature>
<feature type="region of interest" description="Disordered" evidence="5">
    <location>
        <begin position="440"/>
        <end position="473"/>
    </location>
</feature>